<accession>A0A0G4HQB1</accession>
<gene>
    <name evidence="1" type="ORF">Cvel_30179</name>
</gene>
<name>A0A0G4HQB1_9ALVE</name>
<reference evidence="1" key="1">
    <citation type="submission" date="2014-11" db="EMBL/GenBank/DDBJ databases">
        <authorList>
            <person name="Otto D Thomas"/>
            <person name="Naeem Raeece"/>
        </authorList>
    </citation>
    <scope>NUCLEOTIDE SEQUENCE</scope>
</reference>
<dbReference type="AlphaFoldDB" id="A0A0G4HQB1"/>
<protein>
    <submittedName>
        <fullName evidence="1">Uncharacterized protein</fullName>
    </submittedName>
</protein>
<dbReference type="EMBL" id="CDMZ01003472">
    <property type="protein sequence ID" value="CEM46503.1"/>
    <property type="molecule type" value="Genomic_DNA"/>
</dbReference>
<sequence>MMATMTKKALSNQKHDGREGFFSVTRILSFVFPSASKIAEEAEADKLRLLSKKTLKECAEAYLRRAGLKASVAAAARR</sequence>
<evidence type="ECO:0000313" key="1">
    <source>
        <dbReference type="EMBL" id="CEM46503.1"/>
    </source>
</evidence>
<organism evidence="1">
    <name type="scientific">Chromera velia CCMP2878</name>
    <dbReference type="NCBI Taxonomy" id="1169474"/>
    <lineage>
        <taxon>Eukaryota</taxon>
        <taxon>Sar</taxon>
        <taxon>Alveolata</taxon>
        <taxon>Colpodellida</taxon>
        <taxon>Chromeraceae</taxon>
        <taxon>Chromera</taxon>
    </lineage>
</organism>
<dbReference type="VEuPathDB" id="CryptoDB:Cvel_30179"/>
<proteinExistence type="predicted"/>